<dbReference type="VEuPathDB" id="FungiDB:CHGG_07090"/>
<evidence type="ECO:0000256" key="3">
    <source>
        <dbReference type="ARBA" id="ARBA00022691"/>
    </source>
</evidence>
<evidence type="ECO:0000313" key="7">
    <source>
        <dbReference type="Proteomes" id="UP000001056"/>
    </source>
</evidence>
<gene>
    <name evidence="6" type="ORF">CHGG_07090</name>
</gene>
<dbReference type="InterPro" id="IPR029063">
    <property type="entry name" value="SAM-dependent_MTases_sf"/>
</dbReference>
<dbReference type="GO" id="GO:0008171">
    <property type="term" value="F:O-methyltransferase activity"/>
    <property type="evidence" value="ECO:0007669"/>
    <property type="project" value="InterPro"/>
</dbReference>
<protein>
    <submittedName>
        <fullName evidence="6">Uncharacterized protein</fullName>
    </submittedName>
</protein>
<sequence>MPALAWGWEPSGRVLEGSSARWDFVPSSTNGMRDKTSLDKVATRKANGSIPWLNTLEALIMEDTSSALRAAEELVEALKSQPQANHAQHLALLERVDKVRTLLETPYDVIERQQETMCTSGVMYTLISTGAIKKIPDEGTITAEKLAAEMNMDVSAIHRLMRVAVVSGFFVETAPNTYAHNALSQAYQLHAQGPFFVLCMEFNKMCMALPNYFKTHKPEDIYDLKKSPYCFSIGKEGKTYYEAIDEDPEQRLIWNSCLQIIEKNMPITGMFPWESLKENVEKEPERPFVVDVAGGRGQALLKLQEEIPGAYGGKLILQDLPIVINSLKPEELPNIEAMSYDIFTPQPVKSEPPSPTPPSPTTAIFLWKFSSTNLSQDAHVYFMRRLLHDFYPSVCLDILKSTVSAMGPDSRLIVCDMLVPELVQPGRMKELYWLDLNLMSISGKEKTLHEFQQMFDAVGLELVKVWPSEIGATVQLETRLKRS</sequence>
<dbReference type="InterPro" id="IPR036390">
    <property type="entry name" value="WH_DNA-bd_sf"/>
</dbReference>
<dbReference type="PANTHER" id="PTHR43712:SF11">
    <property type="entry name" value="O-METHYLTRANSFERASE (AFU_ORTHOLOGUE AFUA_2G17820)-RELATED"/>
    <property type="match status" value="1"/>
</dbReference>
<organism evidence="6 7">
    <name type="scientific">Chaetomium globosum (strain ATCC 6205 / CBS 148.51 / DSM 1962 / NBRC 6347 / NRRL 1970)</name>
    <name type="common">Soil fungus</name>
    <dbReference type="NCBI Taxonomy" id="306901"/>
    <lineage>
        <taxon>Eukaryota</taxon>
        <taxon>Fungi</taxon>
        <taxon>Dikarya</taxon>
        <taxon>Ascomycota</taxon>
        <taxon>Pezizomycotina</taxon>
        <taxon>Sordariomycetes</taxon>
        <taxon>Sordariomycetidae</taxon>
        <taxon>Sordariales</taxon>
        <taxon>Chaetomiaceae</taxon>
        <taxon>Chaetomium</taxon>
    </lineage>
</organism>
<dbReference type="Proteomes" id="UP000001056">
    <property type="component" value="Unassembled WGS sequence"/>
</dbReference>
<dbReference type="InterPro" id="IPR001077">
    <property type="entry name" value="COMT_C"/>
</dbReference>
<feature type="domain" description="O-methyltransferase dimerisation" evidence="5">
    <location>
        <begin position="118"/>
        <end position="187"/>
    </location>
</feature>
<dbReference type="OMA" id="MFPFREM"/>
<evidence type="ECO:0000313" key="6">
    <source>
        <dbReference type="EMBL" id="EAQ85837.1"/>
    </source>
</evidence>
<proteinExistence type="predicted"/>
<keyword evidence="1" id="KW-0489">Methyltransferase</keyword>
<dbReference type="EMBL" id="CH408033">
    <property type="protein sequence ID" value="EAQ85837.1"/>
    <property type="molecule type" value="Genomic_DNA"/>
</dbReference>
<dbReference type="InterPro" id="IPR016461">
    <property type="entry name" value="COMT-like"/>
</dbReference>
<accession>Q2GY64</accession>
<dbReference type="PANTHER" id="PTHR43712">
    <property type="entry name" value="PUTATIVE (AFU_ORTHOLOGUE AFUA_4G14580)-RELATED"/>
    <property type="match status" value="1"/>
</dbReference>
<dbReference type="InterPro" id="IPR036388">
    <property type="entry name" value="WH-like_DNA-bd_sf"/>
</dbReference>
<keyword evidence="2" id="KW-0808">Transferase</keyword>
<evidence type="ECO:0000256" key="2">
    <source>
        <dbReference type="ARBA" id="ARBA00022679"/>
    </source>
</evidence>
<keyword evidence="7" id="KW-1185">Reference proteome</keyword>
<dbReference type="HOGENOM" id="CLU_005533_5_2_1"/>
<dbReference type="InParanoid" id="Q2GY64"/>
<evidence type="ECO:0000256" key="1">
    <source>
        <dbReference type="ARBA" id="ARBA00022603"/>
    </source>
</evidence>
<keyword evidence="3" id="KW-0949">S-adenosyl-L-methionine</keyword>
<dbReference type="Pfam" id="PF08100">
    <property type="entry name" value="Dimerisation"/>
    <property type="match status" value="1"/>
</dbReference>
<evidence type="ECO:0000259" key="4">
    <source>
        <dbReference type="Pfam" id="PF00891"/>
    </source>
</evidence>
<dbReference type="Gene3D" id="3.40.50.150">
    <property type="entry name" value="Vaccinia Virus protein VP39"/>
    <property type="match status" value="1"/>
</dbReference>
<dbReference type="InterPro" id="IPR012967">
    <property type="entry name" value="COMT_dimerisation"/>
</dbReference>
<dbReference type="OrthoDB" id="1535081at2759"/>
<dbReference type="Gene3D" id="1.10.10.10">
    <property type="entry name" value="Winged helix-like DNA-binding domain superfamily/Winged helix DNA-binding domain"/>
    <property type="match status" value="1"/>
</dbReference>
<reference evidence="7" key="1">
    <citation type="journal article" date="2015" name="Genome Announc.">
        <title>Draft genome sequence of the cellulolytic fungus Chaetomium globosum.</title>
        <authorList>
            <person name="Cuomo C.A."/>
            <person name="Untereiner W.A."/>
            <person name="Ma L.-J."/>
            <person name="Grabherr M."/>
            <person name="Birren B.W."/>
        </authorList>
    </citation>
    <scope>NUCLEOTIDE SEQUENCE [LARGE SCALE GENOMIC DNA]</scope>
    <source>
        <strain evidence="7">ATCC 6205 / CBS 148.51 / DSM 1962 / NBRC 6347 / NRRL 1970</strain>
    </source>
</reference>
<feature type="domain" description="O-methyltransferase C-terminal" evidence="4">
    <location>
        <begin position="372"/>
        <end position="459"/>
    </location>
</feature>
<evidence type="ECO:0000259" key="5">
    <source>
        <dbReference type="Pfam" id="PF08100"/>
    </source>
</evidence>
<dbReference type="eggNOG" id="KOG3178">
    <property type="taxonomic scope" value="Eukaryota"/>
</dbReference>
<dbReference type="GeneID" id="4393879"/>
<dbReference type="PROSITE" id="PS51683">
    <property type="entry name" value="SAM_OMT_II"/>
    <property type="match status" value="1"/>
</dbReference>
<dbReference type="SUPFAM" id="SSF53335">
    <property type="entry name" value="S-adenosyl-L-methionine-dependent methyltransferases"/>
    <property type="match status" value="1"/>
</dbReference>
<dbReference type="GO" id="GO:0032259">
    <property type="term" value="P:methylation"/>
    <property type="evidence" value="ECO:0007669"/>
    <property type="project" value="UniProtKB-KW"/>
</dbReference>
<dbReference type="AlphaFoldDB" id="Q2GY64"/>
<dbReference type="RefSeq" id="XP_001224746.1">
    <property type="nucleotide sequence ID" value="XM_001224745.1"/>
</dbReference>
<dbReference type="SUPFAM" id="SSF46785">
    <property type="entry name" value="Winged helix' DNA-binding domain"/>
    <property type="match status" value="1"/>
</dbReference>
<name>Q2GY64_CHAGB</name>
<dbReference type="Pfam" id="PF00891">
    <property type="entry name" value="Methyltransf_2"/>
    <property type="match status" value="1"/>
</dbReference>